<dbReference type="EMBL" id="UIGB01000001">
    <property type="protein sequence ID" value="SUU86693.1"/>
    <property type="molecule type" value="Genomic_DNA"/>
</dbReference>
<feature type="transmembrane region" description="Helical" evidence="1">
    <location>
        <begin position="12"/>
        <end position="29"/>
    </location>
</feature>
<proteinExistence type="predicted"/>
<accession>A0A380WEC5</accession>
<evidence type="ECO:0000313" key="2">
    <source>
        <dbReference type="EMBL" id="SUU86693.1"/>
    </source>
</evidence>
<evidence type="ECO:0000313" key="3">
    <source>
        <dbReference type="Proteomes" id="UP000254343"/>
    </source>
</evidence>
<organism evidence="2 3">
    <name type="scientific">Afipia felis</name>
    <name type="common">Cat scratch disease bacillus</name>
    <dbReference type="NCBI Taxonomy" id="1035"/>
    <lineage>
        <taxon>Bacteria</taxon>
        <taxon>Pseudomonadati</taxon>
        <taxon>Pseudomonadota</taxon>
        <taxon>Alphaproteobacteria</taxon>
        <taxon>Hyphomicrobiales</taxon>
        <taxon>Nitrobacteraceae</taxon>
        <taxon>Afipia</taxon>
    </lineage>
</organism>
<protein>
    <submittedName>
        <fullName evidence="2">Uncharacterized protein</fullName>
    </submittedName>
</protein>
<reference evidence="2 3" key="1">
    <citation type="submission" date="2018-06" db="EMBL/GenBank/DDBJ databases">
        <authorList>
            <consortium name="Pathogen Informatics"/>
            <person name="Doyle S."/>
        </authorList>
    </citation>
    <scope>NUCLEOTIDE SEQUENCE [LARGE SCALE GENOMIC DNA]</scope>
    <source>
        <strain evidence="2 3">NCTC12722</strain>
    </source>
</reference>
<sequence>MHFNEIGMRIRGLFVTILLALFASIGFLLDKELFLQIWRINIQFAVLVPIFGIFGTMLFYLIDRYWFHRLLKGSVNHAIQIEKKYRDAIPELSLSDEIGKESFLFLQGFCGLSQSVSFDMTISARRGSSIPTASLKFSTSR</sequence>
<keyword evidence="1" id="KW-0812">Transmembrane</keyword>
<evidence type="ECO:0000256" key="1">
    <source>
        <dbReference type="SAM" id="Phobius"/>
    </source>
</evidence>
<dbReference type="Proteomes" id="UP000254343">
    <property type="component" value="Unassembled WGS sequence"/>
</dbReference>
<feature type="transmembrane region" description="Helical" evidence="1">
    <location>
        <begin position="41"/>
        <end position="62"/>
    </location>
</feature>
<keyword evidence="1" id="KW-0472">Membrane</keyword>
<gene>
    <name evidence="2" type="ORF">NCTC12722_03923</name>
</gene>
<dbReference type="AlphaFoldDB" id="A0A380WEC5"/>
<name>A0A380WEC5_AFIFE</name>
<keyword evidence="1" id="KW-1133">Transmembrane helix</keyword>